<dbReference type="InterPro" id="IPR043128">
    <property type="entry name" value="Rev_trsase/Diguanyl_cyclase"/>
</dbReference>
<dbReference type="InterPro" id="IPR001584">
    <property type="entry name" value="Integrase_cat-core"/>
</dbReference>
<evidence type="ECO:0008006" key="8">
    <source>
        <dbReference type="Google" id="ProtNLM"/>
    </source>
</evidence>
<dbReference type="OrthoDB" id="5978043at2759"/>
<dbReference type="InterPro" id="IPR012337">
    <property type="entry name" value="RNaseH-like_sf"/>
</dbReference>
<dbReference type="PROSITE" id="PS50158">
    <property type="entry name" value="ZF_CCHC"/>
    <property type="match status" value="1"/>
</dbReference>
<dbReference type="InterPro" id="IPR050951">
    <property type="entry name" value="Retrovirus_Pol_polyprotein"/>
</dbReference>
<dbReference type="Gene3D" id="3.30.420.10">
    <property type="entry name" value="Ribonuclease H-like superfamily/Ribonuclease H"/>
    <property type="match status" value="1"/>
</dbReference>
<sequence length="849" mass="95688">MAASSGYIGRLGSFDKAREPFSSYIERMELFFLANNISSSSPSEERAVQERKKAILLTEIGPEIYVTLTNLLSPAKPKDESFDTIISKLKNHFDPKPLEIAESYKFGTRNQKNGETISEFILALKNLSLHCNFEGFLDRALRDRFVCGLLDERIQSKLLNTSNLTFEAACKTALTMEMAAKNAKEFRPTATSNSASINSQKSYTRSHKPTQGRGKAQGSKDHPCYRCNGPHSPKDCTFKNAECYNCHKKGHIAAACKSKPRHKGKDGRKPRSGEVHEIEDDTEQVPDEMTLYCIYSVDSVNHFETKVMINDCPLKMRIDTAADCSIMSKDTYEQNFSNLPLKESTLQLKTYSGEILDTCGQIECKVVYNGKTFTLPCVVARYNNKPTLMGKDWLSKLKLDWSSVLHIERTKLGQVLKEYSSLFEDSYEGIKGTVAHIRIKEDAKPRYCKARPVPYSQKSQVETELKRLEKNGVIVKTNYSDWATPIVIVPKTDGTVRLCGDYKITINQAVDDEKYPLPTSQDLYAQLSGTKVYSKLDLSHAYSQLNIDPDSQQFVTINTHMGLYTYTKLPYGVKSSPKIFQATMDKILQGIPNCLCNQDDVLIATATVDENLNYELSCCQGCIKWGHRVVVPKSLRDRLLTELHSEHIGIVAMKSVARGFMYWPGIDKDIESMANKCSVCQNSRSKPAKSSLETWKWPSRPFQRVHVDFCELGNDHFLVLVDSHSKWLEVIHMHANTSTEKTVDELRLIFASHGLPEELVSDNGPQFQAASFQLFMKQNGIKHTLVPNYHPASNGAAERSVRIVKDALKKQVCAGNSNLSLKHRLANFLLKYRTTPQSTTGYTVHQLNC</sequence>
<dbReference type="PROSITE" id="PS50994">
    <property type="entry name" value="INTEGRASE"/>
    <property type="match status" value="1"/>
</dbReference>
<evidence type="ECO:0000313" key="6">
    <source>
        <dbReference type="EMBL" id="KAJ8022450.1"/>
    </source>
</evidence>
<dbReference type="GO" id="GO:0015074">
    <property type="term" value="P:DNA integration"/>
    <property type="evidence" value="ECO:0007669"/>
    <property type="project" value="InterPro"/>
</dbReference>
<dbReference type="GO" id="GO:0003676">
    <property type="term" value="F:nucleic acid binding"/>
    <property type="evidence" value="ECO:0007669"/>
    <property type="project" value="InterPro"/>
</dbReference>
<dbReference type="Pfam" id="PF17921">
    <property type="entry name" value="Integrase_H2C2"/>
    <property type="match status" value="1"/>
</dbReference>
<dbReference type="PANTHER" id="PTHR37984">
    <property type="entry name" value="PROTEIN CBG26694"/>
    <property type="match status" value="1"/>
</dbReference>
<reference evidence="6" key="1">
    <citation type="submission" date="2021-10" db="EMBL/GenBank/DDBJ databases">
        <title>Tropical sea cucumber genome reveals ecological adaptation and Cuvierian tubules defense mechanism.</title>
        <authorList>
            <person name="Chen T."/>
        </authorList>
    </citation>
    <scope>NUCLEOTIDE SEQUENCE</scope>
    <source>
        <strain evidence="6">Nanhai2018</strain>
        <tissue evidence="6">Muscle</tissue>
    </source>
</reference>
<dbReference type="Gene3D" id="4.10.60.10">
    <property type="entry name" value="Zinc finger, CCHC-type"/>
    <property type="match status" value="1"/>
</dbReference>
<feature type="compositionally biased region" description="Basic and acidic residues" evidence="2">
    <location>
        <begin position="267"/>
        <end position="276"/>
    </location>
</feature>
<dbReference type="SUPFAM" id="SSF50630">
    <property type="entry name" value="Acid proteases"/>
    <property type="match status" value="1"/>
</dbReference>
<dbReference type="EMBL" id="JAIZAY010000020">
    <property type="protein sequence ID" value="KAJ8022450.1"/>
    <property type="molecule type" value="Genomic_DNA"/>
</dbReference>
<dbReference type="FunFam" id="3.30.420.10:FF:000063">
    <property type="entry name" value="Retrovirus-related Pol polyprotein from transposon 297-like Protein"/>
    <property type="match status" value="1"/>
</dbReference>
<feature type="domain" description="CCHC-type" evidence="3">
    <location>
        <begin position="243"/>
        <end position="258"/>
    </location>
</feature>
<dbReference type="SUPFAM" id="SSF53098">
    <property type="entry name" value="Ribonuclease H-like"/>
    <property type="match status" value="1"/>
</dbReference>
<dbReference type="CDD" id="cd01647">
    <property type="entry name" value="RT_LTR"/>
    <property type="match status" value="1"/>
</dbReference>
<dbReference type="SMART" id="SM00343">
    <property type="entry name" value="ZnF_C2HC"/>
    <property type="match status" value="2"/>
</dbReference>
<dbReference type="PANTHER" id="PTHR37984:SF10">
    <property type="entry name" value="RIBONUCLEASE H"/>
    <property type="match status" value="1"/>
</dbReference>
<keyword evidence="1" id="KW-0479">Metal-binding</keyword>
<protein>
    <recommendedName>
        <fullName evidence="8">Endonuclease</fullName>
    </recommendedName>
</protein>
<feature type="region of interest" description="Disordered" evidence="2">
    <location>
        <begin position="185"/>
        <end position="222"/>
    </location>
</feature>
<evidence type="ECO:0000313" key="7">
    <source>
        <dbReference type="Proteomes" id="UP001152320"/>
    </source>
</evidence>
<dbReference type="InterPro" id="IPR036397">
    <property type="entry name" value="RNaseH_sf"/>
</dbReference>
<dbReference type="FunFam" id="1.10.340.70:FF:000003">
    <property type="entry name" value="Protein CBG25708"/>
    <property type="match status" value="1"/>
</dbReference>
<gene>
    <name evidence="6" type="ORF">HOLleu_37349</name>
</gene>
<dbReference type="Proteomes" id="UP001152320">
    <property type="component" value="Chromosome 20"/>
</dbReference>
<keyword evidence="1" id="KW-0862">Zinc</keyword>
<dbReference type="Pfam" id="PF00665">
    <property type="entry name" value="rve"/>
    <property type="match status" value="1"/>
</dbReference>
<dbReference type="InterPro" id="IPR021109">
    <property type="entry name" value="Peptidase_aspartic_dom_sf"/>
</dbReference>
<evidence type="ECO:0000259" key="3">
    <source>
        <dbReference type="PROSITE" id="PS50158"/>
    </source>
</evidence>
<evidence type="ECO:0000259" key="4">
    <source>
        <dbReference type="PROSITE" id="PS50878"/>
    </source>
</evidence>
<dbReference type="Gene3D" id="3.10.10.10">
    <property type="entry name" value="HIV Type 1 Reverse Transcriptase, subunit A, domain 1"/>
    <property type="match status" value="1"/>
</dbReference>
<dbReference type="AlphaFoldDB" id="A0A9Q0YH82"/>
<feature type="domain" description="Reverse transcriptase" evidence="4">
    <location>
        <begin position="470"/>
        <end position="652"/>
    </location>
</feature>
<evidence type="ECO:0000256" key="1">
    <source>
        <dbReference type="PROSITE-ProRule" id="PRU00047"/>
    </source>
</evidence>
<organism evidence="6 7">
    <name type="scientific">Holothuria leucospilota</name>
    <name type="common">Black long sea cucumber</name>
    <name type="synonym">Mertensiothuria leucospilota</name>
    <dbReference type="NCBI Taxonomy" id="206669"/>
    <lineage>
        <taxon>Eukaryota</taxon>
        <taxon>Metazoa</taxon>
        <taxon>Echinodermata</taxon>
        <taxon>Eleutherozoa</taxon>
        <taxon>Echinozoa</taxon>
        <taxon>Holothuroidea</taxon>
        <taxon>Aspidochirotacea</taxon>
        <taxon>Aspidochirotida</taxon>
        <taxon>Holothuriidae</taxon>
        <taxon>Holothuria</taxon>
    </lineage>
</organism>
<comment type="caution">
    <text evidence="6">The sequence shown here is derived from an EMBL/GenBank/DDBJ whole genome shotgun (WGS) entry which is preliminary data.</text>
</comment>
<dbReference type="Gene3D" id="3.30.70.270">
    <property type="match status" value="1"/>
</dbReference>
<dbReference type="GO" id="GO:0008270">
    <property type="term" value="F:zinc ion binding"/>
    <property type="evidence" value="ECO:0007669"/>
    <property type="project" value="UniProtKB-KW"/>
</dbReference>
<feature type="domain" description="Integrase catalytic" evidence="5">
    <location>
        <begin position="697"/>
        <end position="849"/>
    </location>
</feature>
<dbReference type="PROSITE" id="PS50878">
    <property type="entry name" value="RT_POL"/>
    <property type="match status" value="1"/>
</dbReference>
<dbReference type="InterPro" id="IPR041588">
    <property type="entry name" value="Integrase_H2C2"/>
</dbReference>
<name>A0A9Q0YH82_HOLLE</name>
<dbReference type="InterPro" id="IPR000477">
    <property type="entry name" value="RT_dom"/>
</dbReference>
<dbReference type="Gene3D" id="2.40.70.10">
    <property type="entry name" value="Acid Proteases"/>
    <property type="match status" value="1"/>
</dbReference>
<dbReference type="SUPFAM" id="SSF56672">
    <property type="entry name" value="DNA/RNA polymerases"/>
    <property type="match status" value="1"/>
</dbReference>
<feature type="region of interest" description="Disordered" evidence="2">
    <location>
        <begin position="257"/>
        <end position="281"/>
    </location>
</feature>
<evidence type="ECO:0000256" key="2">
    <source>
        <dbReference type="SAM" id="MobiDB-lite"/>
    </source>
</evidence>
<keyword evidence="7" id="KW-1185">Reference proteome</keyword>
<dbReference type="InterPro" id="IPR043502">
    <property type="entry name" value="DNA/RNA_pol_sf"/>
</dbReference>
<dbReference type="InterPro" id="IPR001878">
    <property type="entry name" value="Znf_CCHC"/>
</dbReference>
<dbReference type="Pfam" id="PF00078">
    <property type="entry name" value="RVT_1"/>
    <property type="match status" value="1"/>
</dbReference>
<feature type="compositionally biased region" description="Polar residues" evidence="2">
    <location>
        <begin position="189"/>
        <end position="203"/>
    </location>
</feature>
<accession>A0A9Q0YH82</accession>
<proteinExistence type="predicted"/>
<keyword evidence="1" id="KW-0863">Zinc-finger</keyword>
<evidence type="ECO:0000259" key="5">
    <source>
        <dbReference type="PROSITE" id="PS50994"/>
    </source>
</evidence>